<reference evidence="2" key="1">
    <citation type="journal article" date="2018" name="Nat. Microbiol.">
        <title>Leveraging single-cell genomics to expand the fungal tree of life.</title>
        <authorList>
            <person name="Ahrendt S.R."/>
            <person name="Quandt C.A."/>
            <person name="Ciobanu D."/>
            <person name="Clum A."/>
            <person name="Salamov A."/>
            <person name="Andreopoulos B."/>
            <person name="Cheng J.F."/>
            <person name="Woyke T."/>
            <person name="Pelin A."/>
            <person name="Henrissat B."/>
            <person name="Reynolds N.K."/>
            <person name="Benny G.L."/>
            <person name="Smith M.E."/>
            <person name="James T.Y."/>
            <person name="Grigoriev I.V."/>
        </authorList>
    </citation>
    <scope>NUCLEOTIDE SEQUENCE [LARGE SCALE GENOMIC DNA]</scope>
    <source>
        <strain evidence="2">CSF55</strain>
    </source>
</reference>
<protein>
    <submittedName>
        <fullName evidence="1">Uncharacterized protein</fullName>
    </submittedName>
</protein>
<evidence type="ECO:0000313" key="1">
    <source>
        <dbReference type="EMBL" id="RKP17980.1"/>
    </source>
</evidence>
<dbReference type="EMBL" id="ML005603">
    <property type="protein sequence ID" value="RKP17980.1"/>
    <property type="molecule type" value="Genomic_DNA"/>
</dbReference>
<sequence length="170" mass="19754">MTISPKVSPFSKSAVNASQPISSMTVLIVIPTDLSAIKPFVPLKSGHVPEFVRSISFQQFEKRTILWFNVFVYLLNRFNSKSAEYKSCNHEHKCTLIRKTGITYVRLRNHQQGSILRDAQNILIIYILFIFKPIKRSQSQYWDCKFCVNETEYAITHISGVHKHFEKLMQ</sequence>
<name>A0A4P9YI60_ROZAC</name>
<organism evidence="1 2">
    <name type="scientific">Rozella allomycis (strain CSF55)</name>
    <dbReference type="NCBI Taxonomy" id="988480"/>
    <lineage>
        <taxon>Eukaryota</taxon>
        <taxon>Fungi</taxon>
        <taxon>Fungi incertae sedis</taxon>
        <taxon>Cryptomycota</taxon>
        <taxon>Cryptomycota incertae sedis</taxon>
        <taxon>Rozella</taxon>
    </lineage>
</organism>
<dbReference type="Proteomes" id="UP000281549">
    <property type="component" value="Unassembled WGS sequence"/>
</dbReference>
<proteinExistence type="predicted"/>
<gene>
    <name evidence="1" type="ORF">ROZALSC1DRAFT_23672</name>
</gene>
<accession>A0A4P9YI60</accession>
<evidence type="ECO:0000313" key="2">
    <source>
        <dbReference type="Proteomes" id="UP000281549"/>
    </source>
</evidence>
<dbReference type="AlphaFoldDB" id="A0A4P9YI60"/>